<dbReference type="GO" id="GO:0005737">
    <property type="term" value="C:cytoplasm"/>
    <property type="evidence" value="ECO:0007669"/>
    <property type="project" value="TreeGrafter"/>
</dbReference>
<dbReference type="Pfam" id="PF01263">
    <property type="entry name" value="Aldose_epim"/>
    <property type="match status" value="1"/>
</dbReference>
<evidence type="ECO:0000256" key="5">
    <source>
        <dbReference type="PIRNR" id="PIRNR016020"/>
    </source>
</evidence>
<evidence type="ECO:0000256" key="3">
    <source>
        <dbReference type="ARBA" id="ARBA00012083"/>
    </source>
</evidence>
<keyword evidence="4 5" id="KW-0413">Isomerase</keyword>
<evidence type="ECO:0000256" key="6">
    <source>
        <dbReference type="PIRSR" id="PIRSR016020-1"/>
    </source>
</evidence>
<evidence type="ECO:0000256" key="7">
    <source>
        <dbReference type="PIRSR" id="PIRSR016020-2"/>
    </source>
</evidence>
<evidence type="ECO:0000313" key="8">
    <source>
        <dbReference type="EMBL" id="KAJ5337957.1"/>
    </source>
</evidence>
<dbReference type="InterPro" id="IPR025532">
    <property type="entry name" value="G6P_1-epimerase"/>
</dbReference>
<evidence type="ECO:0000313" key="11">
    <source>
        <dbReference type="Proteomes" id="UP001148299"/>
    </source>
</evidence>
<dbReference type="EMBL" id="JAPZBR010000008">
    <property type="protein sequence ID" value="KAJ5340826.1"/>
    <property type="molecule type" value="Genomic_DNA"/>
</dbReference>
<dbReference type="PANTHER" id="PTHR11122:SF13">
    <property type="entry name" value="GLUCOSE-6-PHOSPHATE 1-EPIMERASE"/>
    <property type="match status" value="1"/>
</dbReference>
<sequence length="319" mass="34924">MDRSNKPSAIGVGASLPQPSLSIKDNVIEASLPTGQSVQVHLYGATVTSWKTNGKEQLFVSEKAHLDGSKPIRGGIPLVFPVFGPPPQNHATSSLPQHGFARNSNWEFLGKSTSDAPGKDSDKADLTVKLDFGLSHSMLTEEFREAWPYEFGLVYSVTLTKDTLETSLQVRNEGKQNFEFQVLMHTYLSIEDISDVRVKGLDTKTYLDKTLQGSSHVETSAALAITQETDRVYQNLDPAVPIDVTSAKSDQSLFSITREALTDVVVWNPWIEKAKGMADFGPDEAYKNMICVEAGSVASWQTLEAGEAWEGGQSIKSRL</sequence>
<keyword evidence="11" id="KW-1185">Reference proteome</keyword>
<evidence type="ECO:0000256" key="4">
    <source>
        <dbReference type="ARBA" id="ARBA00023235"/>
    </source>
</evidence>
<dbReference type="AlphaFoldDB" id="A0A9W9UEF4"/>
<comment type="similarity">
    <text evidence="2 5">Belongs to the glucose-6-phosphate 1-epimerase family.</text>
</comment>
<proteinExistence type="inferred from homology"/>
<dbReference type="CDD" id="cd09020">
    <property type="entry name" value="D-hex-6-P-epi_like"/>
    <property type="match status" value="1"/>
</dbReference>
<comment type="function">
    <text evidence="5">Catalyzes the interconversion between the alpha and beta anomers from at least three hexose 6-phosphate sugars (Glc6P, Gal6P, and Man6P).</text>
</comment>
<evidence type="ECO:0000313" key="9">
    <source>
        <dbReference type="EMBL" id="KAJ5340826.1"/>
    </source>
</evidence>
<organism evidence="8 10">
    <name type="scientific">Penicillium brevicompactum</name>
    <dbReference type="NCBI Taxonomy" id="5074"/>
    <lineage>
        <taxon>Eukaryota</taxon>
        <taxon>Fungi</taxon>
        <taxon>Dikarya</taxon>
        <taxon>Ascomycota</taxon>
        <taxon>Pezizomycotina</taxon>
        <taxon>Eurotiomycetes</taxon>
        <taxon>Eurotiomycetidae</taxon>
        <taxon>Eurotiales</taxon>
        <taxon>Aspergillaceae</taxon>
        <taxon>Penicillium</taxon>
    </lineage>
</organism>
<dbReference type="GO" id="GO:0030246">
    <property type="term" value="F:carbohydrate binding"/>
    <property type="evidence" value="ECO:0007669"/>
    <property type="project" value="UniProtKB-UniRule"/>
</dbReference>
<comment type="caution">
    <text evidence="8">The sequence shown here is derived from an EMBL/GenBank/DDBJ whole genome shotgun (WGS) entry which is preliminary data.</text>
</comment>
<gene>
    <name evidence="8" type="ORF">N7452_004685</name>
    <name evidence="9" type="ORF">N7541_009950</name>
</gene>
<dbReference type="Proteomes" id="UP001148299">
    <property type="component" value="Unassembled WGS sequence"/>
</dbReference>
<accession>A0A9W9UEF4</accession>
<evidence type="ECO:0000256" key="2">
    <source>
        <dbReference type="ARBA" id="ARBA00005866"/>
    </source>
</evidence>
<dbReference type="Gene3D" id="2.70.98.10">
    <property type="match status" value="1"/>
</dbReference>
<reference evidence="8" key="1">
    <citation type="submission" date="2022-12" db="EMBL/GenBank/DDBJ databases">
        <authorList>
            <person name="Petersen C."/>
        </authorList>
    </citation>
    <scope>NUCLEOTIDE SEQUENCE</scope>
    <source>
        <strain evidence="8">IBT 35673</strain>
        <strain evidence="9">IBT 35675</strain>
    </source>
</reference>
<dbReference type="EMBL" id="JAPZBQ010000003">
    <property type="protein sequence ID" value="KAJ5337957.1"/>
    <property type="molecule type" value="Genomic_DNA"/>
</dbReference>
<dbReference type="GO" id="GO:0005975">
    <property type="term" value="P:carbohydrate metabolic process"/>
    <property type="evidence" value="ECO:0007669"/>
    <property type="project" value="InterPro"/>
</dbReference>
<dbReference type="InterPro" id="IPR014718">
    <property type="entry name" value="GH-type_carb-bd"/>
</dbReference>
<feature type="active site" evidence="6">
    <location>
        <position position="293"/>
    </location>
</feature>
<feature type="binding site" evidence="7">
    <location>
        <position position="97"/>
    </location>
    <ligand>
        <name>substrate</name>
    </ligand>
</feature>
<evidence type="ECO:0000313" key="10">
    <source>
        <dbReference type="Proteomes" id="UP001147695"/>
    </source>
</evidence>
<dbReference type="PANTHER" id="PTHR11122">
    <property type="entry name" value="APOSPORY-ASSOCIATED PROTEIN C-RELATED"/>
    <property type="match status" value="1"/>
</dbReference>
<dbReference type="PIRSF" id="PIRSF016020">
    <property type="entry name" value="PHexose_mutarotase"/>
    <property type="match status" value="1"/>
</dbReference>
<feature type="active site" evidence="6">
    <location>
        <position position="185"/>
    </location>
</feature>
<dbReference type="InterPro" id="IPR008183">
    <property type="entry name" value="Aldose_1/G6P_1-epimerase"/>
</dbReference>
<dbReference type="EC" id="5.1.3.15" evidence="3 5"/>
<dbReference type="SUPFAM" id="SSF74650">
    <property type="entry name" value="Galactose mutarotase-like"/>
    <property type="match status" value="1"/>
</dbReference>
<dbReference type="OrthoDB" id="1659429at2759"/>
<dbReference type="InterPro" id="IPR011013">
    <property type="entry name" value="Gal_mutarotase_sf_dom"/>
</dbReference>
<feature type="binding site" evidence="7">
    <location>
        <position position="102"/>
    </location>
    <ligand>
        <name>substrate</name>
    </ligand>
</feature>
<name>A0A9W9UEF4_PENBR</name>
<comment type="catalytic activity">
    <reaction evidence="1">
        <text>alpha-D-glucose 6-phosphate = beta-D-glucose 6-phosphate</text>
        <dbReference type="Rhea" id="RHEA:16249"/>
        <dbReference type="ChEBI" id="CHEBI:58225"/>
        <dbReference type="ChEBI" id="CHEBI:58247"/>
        <dbReference type="EC" id="5.1.3.15"/>
    </reaction>
</comment>
<dbReference type="GO" id="GO:0047938">
    <property type="term" value="F:glucose-6-phosphate 1-epimerase activity"/>
    <property type="evidence" value="ECO:0007669"/>
    <property type="project" value="UniProtKB-UniRule"/>
</dbReference>
<feature type="binding site" evidence="7">
    <location>
        <position position="73"/>
    </location>
    <ligand>
        <name>substrate</name>
    </ligand>
</feature>
<reference evidence="8" key="2">
    <citation type="journal article" date="2023" name="IMA Fungus">
        <title>Comparative genomic study of the Penicillium genus elucidates a diverse pangenome and 15 lateral gene transfer events.</title>
        <authorList>
            <person name="Petersen C."/>
            <person name="Sorensen T."/>
            <person name="Nielsen M.R."/>
            <person name="Sondergaard T.E."/>
            <person name="Sorensen J.L."/>
            <person name="Fitzpatrick D.A."/>
            <person name="Frisvad J.C."/>
            <person name="Nielsen K.L."/>
        </authorList>
    </citation>
    <scope>NUCLEOTIDE SEQUENCE</scope>
    <source>
        <strain evidence="8">IBT 35673</strain>
        <strain evidence="9">IBT 35675</strain>
    </source>
</reference>
<dbReference type="Proteomes" id="UP001147695">
    <property type="component" value="Unassembled WGS sequence"/>
</dbReference>
<protein>
    <recommendedName>
        <fullName evidence="3 5">Glucose-6-phosphate 1-epimerase</fullName>
        <ecNumber evidence="3 5">5.1.3.15</ecNumber>
    </recommendedName>
</protein>
<evidence type="ECO:0000256" key="1">
    <source>
        <dbReference type="ARBA" id="ARBA00001096"/>
    </source>
</evidence>